<protein>
    <submittedName>
        <fullName evidence="2">Uncharacterized protein</fullName>
    </submittedName>
</protein>
<reference evidence="2 3" key="1">
    <citation type="submission" date="2020-03" db="EMBL/GenBank/DDBJ databases">
        <title>Two novel Motilibacter sp.</title>
        <authorList>
            <person name="Liu S."/>
        </authorList>
    </citation>
    <scope>NUCLEOTIDE SEQUENCE [LARGE SCALE GENOMIC DNA]</scope>
    <source>
        <strain evidence="2 3">E257</strain>
    </source>
</reference>
<evidence type="ECO:0000313" key="2">
    <source>
        <dbReference type="EMBL" id="NHC13674.1"/>
    </source>
</evidence>
<keyword evidence="3" id="KW-1185">Reference proteome</keyword>
<feature type="region of interest" description="Disordered" evidence="1">
    <location>
        <begin position="76"/>
        <end position="97"/>
    </location>
</feature>
<gene>
    <name evidence="2" type="ORF">G9H71_07760</name>
</gene>
<accession>A0ABX0GV38</accession>
<comment type="caution">
    <text evidence="2">The sequence shown here is derived from an EMBL/GenBank/DDBJ whole genome shotgun (WGS) entry which is preliminary data.</text>
</comment>
<dbReference type="EMBL" id="JAANNP010000002">
    <property type="protein sequence ID" value="NHC13674.1"/>
    <property type="molecule type" value="Genomic_DNA"/>
</dbReference>
<name>A0ABX0GV38_9ACTN</name>
<dbReference type="Proteomes" id="UP000800981">
    <property type="component" value="Unassembled WGS sequence"/>
</dbReference>
<sequence>MRDLQAYLGTLSEAELAGVLTRRPDATADPVPASIPLLAARLASSPSTALALAQLDAATLALAEVVQGIGDGADAGELVLVGDPGTPDATRADEAFE</sequence>
<proteinExistence type="predicted"/>
<organism evidence="2 3">
    <name type="scientific">Motilibacter deserti</name>
    <dbReference type="NCBI Taxonomy" id="2714956"/>
    <lineage>
        <taxon>Bacteria</taxon>
        <taxon>Bacillati</taxon>
        <taxon>Actinomycetota</taxon>
        <taxon>Actinomycetes</taxon>
        <taxon>Motilibacterales</taxon>
        <taxon>Motilibacteraceae</taxon>
        <taxon>Motilibacter</taxon>
    </lineage>
</organism>
<dbReference type="RefSeq" id="WP_166280339.1">
    <property type="nucleotide sequence ID" value="NZ_JAANNP010000002.1"/>
</dbReference>
<evidence type="ECO:0000313" key="3">
    <source>
        <dbReference type="Proteomes" id="UP000800981"/>
    </source>
</evidence>
<evidence type="ECO:0000256" key="1">
    <source>
        <dbReference type="SAM" id="MobiDB-lite"/>
    </source>
</evidence>